<name>A0AAN7D5A3_9FUNG</name>
<keyword evidence="6 12" id="KW-0812">Transmembrane</keyword>
<protein>
    <recommendedName>
        <fullName evidence="12">Fucosyltransferase</fullName>
        <ecNumber evidence="12">2.4.1.-</ecNumber>
    </recommendedName>
</protein>
<dbReference type="PANTHER" id="PTHR11929">
    <property type="entry name" value="ALPHA- 1,3 -FUCOSYLTRANSFERASE"/>
    <property type="match status" value="1"/>
</dbReference>
<evidence type="ECO:0000256" key="1">
    <source>
        <dbReference type="ARBA" id="ARBA00004606"/>
    </source>
</evidence>
<comment type="caution">
    <text evidence="16">The sequence shown here is derived from an EMBL/GenBank/DDBJ whole genome shotgun (WGS) entry which is preliminary data.</text>
</comment>
<dbReference type="GeneID" id="89948757"/>
<evidence type="ECO:0000256" key="10">
    <source>
        <dbReference type="ARBA" id="ARBA00023180"/>
    </source>
</evidence>
<sequence length="441" mass="50903">MPTTLPPLKIVYATPWFGTRKFMEDQKISAKECPIPDDFDIDTNESHWCTLTSTTDDMEDAAALIFHAPDTMLFKLPDHTTNQPWILESLETPFSSLFRADKDIMTKFNYLASYHFKSTFLFSYFSPAIMDVVNRPLPRDFIKTKTKSAPILWIAKNCRATNGREKYIEKLMEYVDVHSYGDCLNNKPFPSDKSRTDLIAEYKFYLSIENSNCQDYATEKLYDTLALSAVPIVDGPASYAGYIPTNRSVIYMDAYPDPKDLADYINYLHNNDTAYLEYLSFRQHAIDVAPKNRLEPEFISRWNDTMDFNQKSSYCSVCRGVLPWWSYKSDPNQKLTYHDPNEANLFLVDDTCSASGKWNYIADGPPYQPKWTPRPRDEFTRPNSTLQETTETTANDTLTAIDSSQTQNAQDIAYRVLVANVSFIALFFVFIVFLYRESKKH</sequence>
<keyword evidence="12" id="KW-0333">Golgi apparatus</keyword>
<feature type="region of interest" description="Disordered" evidence="13">
    <location>
        <begin position="371"/>
        <end position="398"/>
    </location>
</feature>
<dbReference type="Gene3D" id="3.40.50.11660">
    <property type="entry name" value="Glycosyl transferase family 10, C-terminal domain"/>
    <property type="match status" value="1"/>
</dbReference>
<dbReference type="GO" id="GO:0046920">
    <property type="term" value="F:alpha-(1-&gt;3)-fucosyltransferase activity"/>
    <property type="evidence" value="ECO:0007669"/>
    <property type="project" value="TreeGrafter"/>
</dbReference>
<keyword evidence="5 12" id="KW-0808">Transferase</keyword>
<keyword evidence="4 12" id="KW-0328">Glycosyltransferase</keyword>
<evidence type="ECO:0000256" key="4">
    <source>
        <dbReference type="ARBA" id="ARBA00022676"/>
    </source>
</evidence>
<proteinExistence type="inferred from homology"/>
<dbReference type="GO" id="GO:0032580">
    <property type="term" value="C:Golgi cisterna membrane"/>
    <property type="evidence" value="ECO:0007669"/>
    <property type="project" value="UniProtKB-SubCell"/>
</dbReference>
<dbReference type="InterPro" id="IPR038577">
    <property type="entry name" value="GT10-like_C_sf"/>
</dbReference>
<dbReference type="InterPro" id="IPR001503">
    <property type="entry name" value="Glyco_trans_10"/>
</dbReference>
<evidence type="ECO:0000256" key="7">
    <source>
        <dbReference type="ARBA" id="ARBA00022968"/>
    </source>
</evidence>
<evidence type="ECO:0000256" key="8">
    <source>
        <dbReference type="ARBA" id="ARBA00022989"/>
    </source>
</evidence>
<keyword evidence="10" id="KW-0325">Glycoprotein</keyword>
<reference evidence="16 17" key="1">
    <citation type="submission" date="2022-11" db="EMBL/GenBank/DDBJ databases">
        <title>Mucor velutinosus strain NIH1002 WGS.</title>
        <authorList>
            <person name="Subramanian P."/>
            <person name="Mullikin J.C."/>
            <person name="Segre J.A."/>
            <person name="Zelazny A.M."/>
        </authorList>
    </citation>
    <scope>NUCLEOTIDE SEQUENCE [LARGE SCALE GENOMIC DNA]</scope>
    <source>
        <strain evidence="16 17">NIH1002</strain>
    </source>
</reference>
<dbReference type="EMBL" id="JASEJX010000033">
    <property type="protein sequence ID" value="KAK4510639.1"/>
    <property type="molecule type" value="Genomic_DNA"/>
</dbReference>
<dbReference type="Pfam" id="PF17039">
    <property type="entry name" value="Glyco_tran_10_N"/>
    <property type="match status" value="1"/>
</dbReference>
<evidence type="ECO:0000259" key="14">
    <source>
        <dbReference type="Pfam" id="PF00852"/>
    </source>
</evidence>
<dbReference type="PANTHER" id="PTHR11929:SF194">
    <property type="entry name" value="ALPHA-(1,3)-FUCOSYLTRANSFERASE 10"/>
    <property type="match status" value="1"/>
</dbReference>
<comment type="pathway">
    <text evidence="2">Protein modification; protein glycosylation.</text>
</comment>
<dbReference type="SUPFAM" id="SSF53756">
    <property type="entry name" value="UDP-Glycosyltransferase/glycogen phosphorylase"/>
    <property type="match status" value="1"/>
</dbReference>
<accession>A0AAN7D5A3</accession>
<evidence type="ECO:0000256" key="5">
    <source>
        <dbReference type="ARBA" id="ARBA00022679"/>
    </source>
</evidence>
<dbReference type="InterPro" id="IPR031481">
    <property type="entry name" value="Glyco_tran_10_N"/>
</dbReference>
<keyword evidence="7" id="KW-0735">Signal-anchor</keyword>
<dbReference type="EC" id="2.4.1.-" evidence="12"/>
<evidence type="ECO:0000256" key="13">
    <source>
        <dbReference type="SAM" id="MobiDB-lite"/>
    </source>
</evidence>
<comment type="similarity">
    <text evidence="3 12">Belongs to the glycosyltransferase 10 family.</text>
</comment>
<dbReference type="Pfam" id="PF00852">
    <property type="entry name" value="Glyco_transf_10"/>
    <property type="match status" value="1"/>
</dbReference>
<dbReference type="RefSeq" id="XP_064677305.1">
    <property type="nucleotide sequence ID" value="XM_064824369.1"/>
</dbReference>
<evidence type="ECO:0000256" key="12">
    <source>
        <dbReference type="RuleBase" id="RU003832"/>
    </source>
</evidence>
<dbReference type="AlphaFoldDB" id="A0AAN7D5A3"/>
<evidence type="ECO:0000256" key="3">
    <source>
        <dbReference type="ARBA" id="ARBA00008919"/>
    </source>
</evidence>
<evidence type="ECO:0000313" key="16">
    <source>
        <dbReference type="EMBL" id="KAK4510639.1"/>
    </source>
</evidence>
<gene>
    <name evidence="16" type="ORF">ATC70_005071</name>
</gene>
<evidence type="ECO:0000256" key="11">
    <source>
        <dbReference type="ARBA" id="ARBA00037847"/>
    </source>
</evidence>
<keyword evidence="8 12" id="KW-1133">Transmembrane helix</keyword>
<evidence type="ECO:0000256" key="6">
    <source>
        <dbReference type="ARBA" id="ARBA00022692"/>
    </source>
</evidence>
<dbReference type="FunFam" id="3.40.50.11660:FF:000002">
    <property type="entry name" value="Alpha-(1,3)-fucosyltransferase"/>
    <property type="match status" value="1"/>
</dbReference>
<keyword evidence="9 12" id="KW-0472">Membrane</keyword>
<evidence type="ECO:0000256" key="9">
    <source>
        <dbReference type="ARBA" id="ARBA00023136"/>
    </source>
</evidence>
<evidence type="ECO:0000256" key="2">
    <source>
        <dbReference type="ARBA" id="ARBA00004922"/>
    </source>
</evidence>
<organism evidence="16 17">
    <name type="scientific">Mucor velutinosus</name>
    <dbReference type="NCBI Taxonomy" id="708070"/>
    <lineage>
        <taxon>Eukaryota</taxon>
        <taxon>Fungi</taxon>
        <taxon>Fungi incertae sedis</taxon>
        <taxon>Mucoromycota</taxon>
        <taxon>Mucoromycotina</taxon>
        <taxon>Mucoromycetes</taxon>
        <taxon>Mucorales</taxon>
        <taxon>Mucorineae</taxon>
        <taxon>Mucoraceae</taxon>
        <taxon>Mucor</taxon>
    </lineage>
</organism>
<feature type="domain" description="Fucosyltransferase N-terminal" evidence="15">
    <location>
        <begin position="45"/>
        <end position="124"/>
    </location>
</feature>
<dbReference type="InterPro" id="IPR055270">
    <property type="entry name" value="Glyco_tran_10_C"/>
</dbReference>
<comment type="subcellular location">
    <subcellularLocation>
        <location evidence="11">Endomembrane system</location>
        <topology evidence="11">Single-pass membrane protein</topology>
    </subcellularLocation>
    <subcellularLocation>
        <location evidence="12">Golgi apparatus</location>
        <location evidence="12">Golgi stack membrane</location>
        <topology evidence="12">Single-pass type II membrane protein</topology>
    </subcellularLocation>
    <subcellularLocation>
        <location evidence="1">Membrane</location>
        <topology evidence="1">Single-pass type II membrane protein</topology>
    </subcellularLocation>
</comment>
<feature type="compositionally biased region" description="Low complexity" evidence="13">
    <location>
        <begin position="385"/>
        <end position="398"/>
    </location>
</feature>
<evidence type="ECO:0000313" key="17">
    <source>
        <dbReference type="Proteomes" id="UP001304243"/>
    </source>
</evidence>
<evidence type="ECO:0000259" key="15">
    <source>
        <dbReference type="Pfam" id="PF17039"/>
    </source>
</evidence>
<keyword evidence="17" id="KW-1185">Reference proteome</keyword>
<feature type="domain" description="Fucosyltransferase C-terminal" evidence="14">
    <location>
        <begin position="145"/>
        <end position="320"/>
    </location>
</feature>
<feature type="transmembrane region" description="Helical" evidence="12">
    <location>
        <begin position="412"/>
        <end position="435"/>
    </location>
</feature>
<dbReference type="Proteomes" id="UP001304243">
    <property type="component" value="Unassembled WGS sequence"/>
</dbReference>